<evidence type="ECO:0000313" key="1">
    <source>
        <dbReference type="EMBL" id="PXF41285.1"/>
    </source>
</evidence>
<dbReference type="Proteomes" id="UP000247409">
    <property type="component" value="Unassembled WGS sequence"/>
</dbReference>
<protein>
    <submittedName>
        <fullName evidence="1">Uncharacterized protein</fullName>
    </submittedName>
</protein>
<keyword evidence="2" id="KW-1185">Reference proteome</keyword>
<accession>A0A2V3IGR7</accession>
<dbReference type="AlphaFoldDB" id="A0A2V3IGR7"/>
<organism evidence="1 2">
    <name type="scientific">Gracilariopsis chorda</name>
    <dbReference type="NCBI Taxonomy" id="448386"/>
    <lineage>
        <taxon>Eukaryota</taxon>
        <taxon>Rhodophyta</taxon>
        <taxon>Florideophyceae</taxon>
        <taxon>Rhodymeniophycidae</taxon>
        <taxon>Gracilariales</taxon>
        <taxon>Gracilariaceae</taxon>
        <taxon>Gracilariopsis</taxon>
    </lineage>
</organism>
<gene>
    <name evidence="1" type="ORF">BWQ96_08994</name>
</gene>
<sequence length="167" mass="19609">MESFFDRYWSVTPHVHSFEDVCIAYKMCGVIDMVSESIKIESIFKSAGKTVLDIDLVLPKTTENEVKKHVKWSDKHAILNQVHNFLHGIGPVGVESFSEFLKRLRRWLRRVTMVPKNMLNEFDTFLEQYSREKERFTITDTEVQTAMASLLPPNRANWELTKTKRRD</sequence>
<reference evidence="1 2" key="1">
    <citation type="journal article" date="2018" name="Mol. Biol. Evol.">
        <title>Analysis of the draft genome of the red seaweed Gracilariopsis chorda provides insights into genome size evolution in Rhodophyta.</title>
        <authorList>
            <person name="Lee J."/>
            <person name="Yang E.C."/>
            <person name="Graf L."/>
            <person name="Yang J.H."/>
            <person name="Qiu H."/>
            <person name="Zel Zion U."/>
            <person name="Chan C.X."/>
            <person name="Stephens T.G."/>
            <person name="Weber A.P.M."/>
            <person name="Boo G.H."/>
            <person name="Boo S.M."/>
            <person name="Kim K.M."/>
            <person name="Shin Y."/>
            <person name="Jung M."/>
            <person name="Lee S.J."/>
            <person name="Yim H.S."/>
            <person name="Lee J.H."/>
            <person name="Bhattacharya D."/>
            <person name="Yoon H.S."/>
        </authorList>
    </citation>
    <scope>NUCLEOTIDE SEQUENCE [LARGE SCALE GENOMIC DNA]</scope>
    <source>
        <strain evidence="1 2">SKKU-2015</strain>
        <tissue evidence="1">Whole body</tissue>
    </source>
</reference>
<name>A0A2V3IGR7_9FLOR</name>
<dbReference type="EMBL" id="NBIV01000224">
    <property type="protein sequence ID" value="PXF41285.1"/>
    <property type="molecule type" value="Genomic_DNA"/>
</dbReference>
<evidence type="ECO:0000313" key="2">
    <source>
        <dbReference type="Proteomes" id="UP000247409"/>
    </source>
</evidence>
<proteinExistence type="predicted"/>
<comment type="caution">
    <text evidence="1">The sequence shown here is derived from an EMBL/GenBank/DDBJ whole genome shotgun (WGS) entry which is preliminary data.</text>
</comment>